<feature type="transmembrane region" description="Helical" evidence="1">
    <location>
        <begin position="111"/>
        <end position="137"/>
    </location>
</feature>
<evidence type="ECO:0008006" key="4">
    <source>
        <dbReference type="Google" id="ProtNLM"/>
    </source>
</evidence>
<keyword evidence="1" id="KW-0812">Transmembrane</keyword>
<comment type="caution">
    <text evidence="2">The sequence shown here is derived from an EMBL/GenBank/DDBJ whole genome shotgun (WGS) entry which is preliminary data.</text>
</comment>
<feature type="transmembrane region" description="Helical" evidence="1">
    <location>
        <begin position="195"/>
        <end position="216"/>
    </location>
</feature>
<feature type="transmembrane region" description="Helical" evidence="1">
    <location>
        <begin position="376"/>
        <end position="394"/>
    </location>
</feature>
<gene>
    <name evidence="2" type="ORF">ACFSE1_10570</name>
</gene>
<feature type="transmembrane region" description="Helical" evidence="1">
    <location>
        <begin position="80"/>
        <end position="105"/>
    </location>
</feature>
<evidence type="ECO:0000256" key="1">
    <source>
        <dbReference type="SAM" id="Phobius"/>
    </source>
</evidence>
<reference evidence="3" key="1">
    <citation type="journal article" date="2019" name="Int. J. Syst. Evol. Microbiol.">
        <title>The Global Catalogue of Microorganisms (GCM) 10K type strain sequencing project: providing services to taxonomists for standard genome sequencing and annotation.</title>
        <authorList>
            <consortium name="The Broad Institute Genomics Platform"/>
            <consortium name="The Broad Institute Genome Sequencing Center for Infectious Disease"/>
            <person name="Wu L."/>
            <person name="Ma J."/>
        </authorList>
    </citation>
    <scope>NUCLEOTIDE SEQUENCE [LARGE SCALE GENOMIC DNA]</scope>
    <source>
        <strain evidence="3">CG52</strain>
    </source>
</reference>
<keyword evidence="1" id="KW-1133">Transmembrane helix</keyword>
<sequence>MSGAPLSRFTMSYFAVSIACLLLGLTAMATGFGYPSGGMGAPDTLVVVHLITIGWLALLFCGALLQFVPVLSAATPRLGCLAAPALILLISGLSALLIGFLALGGRLDVDLLIMPAGALCLAAGFVCLSLPFAWTILSQKSVDHSGWMVLIGLISLLVTITLGGSFTGVLSGMAGVESVPELLTAGVSVHALSGLLGWMSITAAGVSYRLFSMFLVAPATGLRTRPMLASLITGLCVLWFGPLIENSSLPGAGSLQWGALALLACGVWVFSSDIAGMVRARRRKALELSTLLGLGALGYLSLGFALLAWAAMVPDAQTLPAAAIYVLAMGWLSGLGLSQLYKIVPFLTWLEAYGPVMGRAPVPRVQDLIRDRRARIWFLLYHAGVVVGLIALLADALIMFRIAASLQLVAVSMLALEFIHARRLTYVPEDIKFPVGMIRPYLLYAHTP</sequence>
<feature type="transmembrane region" description="Helical" evidence="1">
    <location>
        <begin position="149"/>
        <end position="175"/>
    </location>
</feature>
<organism evidence="2 3">
    <name type="scientific">Rhizobium helianthi</name>
    <dbReference type="NCBI Taxonomy" id="1132695"/>
    <lineage>
        <taxon>Bacteria</taxon>
        <taxon>Pseudomonadati</taxon>
        <taxon>Pseudomonadota</taxon>
        <taxon>Alphaproteobacteria</taxon>
        <taxon>Hyphomicrobiales</taxon>
        <taxon>Rhizobiaceae</taxon>
        <taxon>Rhizobium/Agrobacterium group</taxon>
        <taxon>Rhizobium</taxon>
    </lineage>
</organism>
<feature type="transmembrane region" description="Helical" evidence="1">
    <location>
        <begin position="256"/>
        <end position="278"/>
    </location>
</feature>
<dbReference type="Proteomes" id="UP001597322">
    <property type="component" value="Unassembled WGS sequence"/>
</dbReference>
<feature type="transmembrane region" description="Helical" evidence="1">
    <location>
        <begin position="228"/>
        <end position="244"/>
    </location>
</feature>
<name>A0ABW4M4K2_9HYPH</name>
<accession>A0ABW4M4K2</accession>
<protein>
    <recommendedName>
        <fullName evidence="4">Transmembrane protein</fullName>
    </recommendedName>
</protein>
<evidence type="ECO:0000313" key="3">
    <source>
        <dbReference type="Proteomes" id="UP001597322"/>
    </source>
</evidence>
<keyword evidence="3" id="KW-1185">Reference proteome</keyword>
<proteinExistence type="predicted"/>
<keyword evidence="1" id="KW-0472">Membrane</keyword>
<dbReference type="RefSeq" id="WP_377400482.1">
    <property type="nucleotide sequence ID" value="NZ_JBHUEQ010000017.1"/>
</dbReference>
<evidence type="ECO:0000313" key="2">
    <source>
        <dbReference type="EMBL" id="MFD1745904.1"/>
    </source>
</evidence>
<feature type="transmembrane region" description="Helical" evidence="1">
    <location>
        <begin position="290"/>
        <end position="312"/>
    </location>
</feature>
<dbReference type="EMBL" id="JBHUEQ010000017">
    <property type="protein sequence ID" value="MFD1745904.1"/>
    <property type="molecule type" value="Genomic_DNA"/>
</dbReference>
<feature type="transmembrane region" description="Helical" evidence="1">
    <location>
        <begin position="45"/>
        <end position="68"/>
    </location>
</feature>